<reference evidence="2 3" key="1">
    <citation type="submission" date="2019-02" db="EMBL/GenBank/DDBJ databases">
        <authorList>
            <person name="Li Y."/>
        </authorList>
    </citation>
    <scope>NUCLEOTIDE SEQUENCE [LARGE SCALE GENOMIC DNA]</scope>
    <source>
        <strain evidence="2 3">3-7</strain>
    </source>
</reference>
<dbReference type="Gene3D" id="3.20.20.80">
    <property type="entry name" value="Glycosidases"/>
    <property type="match status" value="1"/>
</dbReference>
<dbReference type="OrthoDB" id="9801493at2"/>
<dbReference type="AlphaFoldDB" id="A0A4Q6XV34"/>
<evidence type="ECO:0000313" key="2">
    <source>
        <dbReference type="EMBL" id="RZF60739.1"/>
    </source>
</evidence>
<proteinExistence type="predicted"/>
<sequence length="741" mass="81751">MNFSIQTRFLRVPFLSGQSKSSLAARWITITLAATFVASPVAPAPYMDGEWVTVTDHSLEIEAGSPLDFSSIAPRLPDSRMTISGEKLTFRGVSLPLNCATLAPGFSDTAGSGFPDHQTAQRYAEQLVRHGYNIVRFHFIDALLMREGKADFAFNPEELDRFQFFVSELKKRGVHWVTDILSSQNAALGNVFPHRWSENRGMLKRIFFEPAALNHWQELAHQILNTRNPYTGTTLAQDSHTAALVLVNEPDLDFQMELENNFKDKPIPSFYKDAYLRGTSVANQTNRIPFTSQENGESMEKFQRFLVKRQIDVLANMSNTIRRLGYDGAYTSFNAWKRYNETPIKRLLPIVDSHNYEHDQVALGIGPGVTMRSSSSFSDLGRYLTLASSTRQFGKPFIVTEHDQEFWNSRRFEAGLFSPTLASIQGWNFICRHADGPIDLAYDGQGVRKSAINPAGTGLDPVARAGETLTALLLLRREIAPAQGAVRLQLSDDEALRDGGRRQLPNDLSPLAWVARLGLVNDRRSAPAVGVDQSLASDPDHDSMPPEISSRTSSLLGKLRLVGAVPKGNQTDPAIGQWQSPSRQVLLRAKNNELQVSTQFTSARAGNPIVQPVTIGPVRYIQSDSPALVALSALDGRPLAESGRILVILSADARNSGMQVTPAGTLTVLGNLPIQIRRVRMKVILKTGDNHQWTISSLSLGGKIKKVKKLDNVVGNVNVDLDSALVPESPTTYFLLSKLPS</sequence>
<dbReference type="SUPFAM" id="SSF51445">
    <property type="entry name" value="(Trans)glycosidases"/>
    <property type="match status" value="1"/>
</dbReference>
<dbReference type="InterPro" id="IPR017853">
    <property type="entry name" value="GH"/>
</dbReference>
<name>A0A4Q6XV34_9SPHN</name>
<gene>
    <name evidence="2" type="ORF">EWE75_21455</name>
</gene>
<accession>A0A4Q6XV34</accession>
<feature type="region of interest" description="Disordered" evidence="1">
    <location>
        <begin position="530"/>
        <end position="550"/>
    </location>
</feature>
<dbReference type="Proteomes" id="UP000292085">
    <property type="component" value="Unassembled WGS sequence"/>
</dbReference>
<dbReference type="EMBL" id="SGIS01000052">
    <property type="protein sequence ID" value="RZF60739.1"/>
    <property type="molecule type" value="Genomic_DNA"/>
</dbReference>
<comment type="caution">
    <text evidence="2">The sequence shown here is derived from an EMBL/GenBank/DDBJ whole genome shotgun (WGS) entry which is preliminary data.</text>
</comment>
<organism evidence="2 3">
    <name type="scientific">Sphingomonas populi</name>
    <dbReference type="NCBI Taxonomy" id="2484750"/>
    <lineage>
        <taxon>Bacteria</taxon>
        <taxon>Pseudomonadati</taxon>
        <taxon>Pseudomonadota</taxon>
        <taxon>Alphaproteobacteria</taxon>
        <taxon>Sphingomonadales</taxon>
        <taxon>Sphingomonadaceae</taxon>
        <taxon>Sphingomonas</taxon>
    </lineage>
</organism>
<evidence type="ECO:0008006" key="4">
    <source>
        <dbReference type="Google" id="ProtNLM"/>
    </source>
</evidence>
<dbReference type="RefSeq" id="WP_130160138.1">
    <property type="nucleotide sequence ID" value="NZ_SGIS01000052.1"/>
</dbReference>
<evidence type="ECO:0000256" key="1">
    <source>
        <dbReference type="SAM" id="MobiDB-lite"/>
    </source>
</evidence>
<evidence type="ECO:0000313" key="3">
    <source>
        <dbReference type="Proteomes" id="UP000292085"/>
    </source>
</evidence>
<protein>
    <recommendedName>
        <fullName evidence="4">Glycoside hydrolase family 5 domain-containing protein</fullName>
    </recommendedName>
</protein>
<keyword evidence="3" id="KW-1185">Reference proteome</keyword>